<dbReference type="EMBL" id="JAVYJV010000012">
    <property type="protein sequence ID" value="KAK4357511.1"/>
    <property type="molecule type" value="Genomic_DNA"/>
</dbReference>
<keyword evidence="5" id="KW-0611">Plant defense</keyword>
<dbReference type="FunFam" id="1.10.10.10:FF:000322">
    <property type="entry name" value="Probable disease resistance protein At1g63360"/>
    <property type="match status" value="1"/>
</dbReference>
<comment type="similarity">
    <text evidence="1">Belongs to the disease resistance NB-LRR family.</text>
</comment>
<reference evidence="10" key="1">
    <citation type="submission" date="2023-12" db="EMBL/GenBank/DDBJ databases">
        <title>Genome assembly of Anisodus tanguticus.</title>
        <authorList>
            <person name="Wang Y.-J."/>
        </authorList>
    </citation>
    <scope>NUCLEOTIDE SEQUENCE</scope>
    <source>
        <strain evidence="10">KB-2021</strain>
        <tissue evidence="10">Leaf</tissue>
    </source>
</reference>
<keyword evidence="6" id="KW-0067">ATP-binding</keyword>
<dbReference type="InterPro" id="IPR058922">
    <property type="entry name" value="WHD_DRP"/>
</dbReference>
<dbReference type="GO" id="GO:0006952">
    <property type="term" value="P:defense response"/>
    <property type="evidence" value="ECO:0007669"/>
    <property type="project" value="UniProtKB-KW"/>
</dbReference>
<evidence type="ECO:0000256" key="2">
    <source>
        <dbReference type="ARBA" id="ARBA00022614"/>
    </source>
</evidence>
<protein>
    <submittedName>
        <fullName evidence="10">Uncharacterized protein</fullName>
    </submittedName>
</protein>
<dbReference type="Proteomes" id="UP001291623">
    <property type="component" value="Unassembled WGS sequence"/>
</dbReference>
<accession>A0AAE1RTB5</accession>
<dbReference type="SUPFAM" id="SSF52058">
    <property type="entry name" value="L domain-like"/>
    <property type="match status" value="1"/>
</dbReference>
<dbReference type="Pfam" id="PF23598">
    <property type="entry name" value="LRR_14"/>
    <property type="match status" value="1"/>
</dbReference>
<dbReference type="Pfam" id="PF23559">
    <property type="entry name" value="WHD_DRP"/>
    <property type="match status" value="1"/>
</dbReference>
<dbReference type="InterPro" id="IPR001245">
    <property type="entry name" value="Ser-Thr/Tyr_kinase_cat_dom"/>
</dbReference>
<keyword evidence="11" id="KW-1185">Reference proteome</keyword>
<evidence type="ECO:0000259" key="9">
    <source>
        <dbReference type="Pfam" id="PF23598"/>
    </source>
</evidence>
<name>A0AAE1RTB5_9SOLA</name>
<evidence type="ECO:0000256" key="6">
    <source>
        <dbReference type="ARBA" id="ARBA00022840"/>
    </source>
</evidence>
<evidence type="ECO:0000259" key="7">
    <source>
        <dbReference type="Pfam" id="PF07714"/>
    </source>
</evidence>
<dbReference type="Pfam" id="PF07714">
    <property type="entry name" value="PK_Tyr_Ser-Thr"/>
    <property type="match status" value="1"/>
</dbReference>
<gene>
    <name evidence="10" type="ORF">RND71_023121</name>
</gene>
<dbReference type="InterPro" id="IPR011009">
    <property type="entry name" value="Kinase-like_dom_sf"/>
</dbReference>
<evidence type="ECO:0000256" key="5">
    <source>
        <dbReference type="ARBA" id="ARBA00022821"/>
    </source>
</evidence>
<dbReference type="InterPro" id="IPR055414">
    <property type="entry name" value="LRR_R13L4/SHOC2-like"/>
</dbReference>
<dbReference type="SUPFAM" id="SSF56112">
    <property type="entry name" value="Protein kinase-like (PK-like)"/>
    <property type="match status" value="1"/>
</dbReference>
<dbReference type="InterPro" id="IPR032675">
    <property type="entry name" value="LRR_dom_sf"/>
</dbReference>
<proteinExistence type="inferred from homology"/>
<sequence length="540" mass="61834">MYVIAFSNKNLPHQLKPCFLNFGGFLKGKDIHVSKLVRFCVAEGFVQANMENGPEGAAQGFLEDLISRNLVMDVEKRPNGKLKTCRIHDLLHKFCLEKAKHENFFRRINRFSGEDTFPEKSKEYRLFVHSFEDQIDLFKLVKVLDLESFNIGGTFPSEIQFLIHLRYIAAQTSESSISSSMAKLRNLETFVVRRLGVEVILPSSLLKIVKMRNIHVNHRASFSLHENNGESLANSQLDNLETFSSPLLSYGEDAKMIFRKMPKLRNLSCIFSGTFGYSEKVKGRCVLFPRLEFLSHLESLKLVSNSYPSQLPHVFSFSTTLRELTLSNFRLPWSQISTIGELPNLETLKLLLRAFEGDEWEVKYLEFPKLKYLELDDLNIVEWFVPDDAFPMLERLVLTKCKRFEKIPSPFEEALCLKSIEVNWCSWKFYQMQDILLSRGCSSQRIYGSPEYLAHGQLTEKADVYSFGVPLLEIVTGRQINRSKSTDSNSLISIVSSEPILIYFRIYTIAARNVLLTGVAVSVDETGITAFSTWESRGTV</sequence>
<dbReference type="GO" id="GO:0005524">
    <property type="term" value="F:ATP binding"/>
    <property type="evidence" value="ECO:0007669"/>
    <property type="project" value="UniProtKB-KW"/>
</dbReference>
<dbReference type="GO" id="GO:0004674">
    <property type="term" value="F:protein serine/threonine kinase activity"/>
    <property type="evidence" value="ECO:0007669"/>
    <property type="project" value="UniProtKB-EC"/>
</dbReference>
<keyword evidence="4" id="KW-0547">Nucleotide-binding</keyword>
<feature type="domain" description="Serine-threonine/tyrosine-protein kinase catalytic" evidence="7">
    <location>
        <begin position="446"/>
        <end position="480"/>
    </location>
</feature>
<dbReference type="Gene3D" id="3.80.10.10">
    <property type="entry name" value="Ribonuclease Inhibitor"/>
    <property type="match status" value="2"/>
</dbReference>
<feature type="domain" description="Disease resistance R13L4/SHOC-2-like LRR" evidence="9">
    <location>
        <begin position="135"/>
        <end position="328"/>
    </location>
</feature>
<evidence type="ECO:0000256" key="3">
    <source>
        <dbReference type="ARBA" id="ARBA00022737"/>
    </source>
</evidence>
<dbReference type="Gene3D" id="1.10.10.10">
    <property type="entry name" value="Winged helix-like DNA-binding domain superfamily/Winged helix DNA-binding domain"/>
    <property type="match status" value="1"/>
</dbReference>
<dbReference type="PANTHER" id="PTHR15140">
    <property type="entry name" value="TUBULIN-SPECIFIC CHAPERONE E"/>
    <property type="match status" value="1"/>
</dbReference>
<evidence type="ECO:0000313" key="10">
    <source>
        <dbReference type="EMBL" id="KAK4357511.1"/>
    </source>
</evidence>
<organism evidence="10 11">
    <name type="scientific">Anisodus tanguticus</name>
    <dbReference type="NCBI Taxonomy" id="243964"/>
    <lineage>
        <taxon>Eukaryota</taxon>
        <taxon>Viridiplantae</taxon>
        <taxon>Streptophyta</taxon>
        <taxon>Embryophyta</taxon>
        <taxon>Tracheophyta</taxon>
        <taxon>Spermatophyta</taxon>
        <taxon>Magnoliopsida</taxon>
        <taxon>eudicotyledons</taxon>
        <taxon>Gunneridae</taxon>
        <taxon>Pentapetalae</taxon>
        <taxon>asterids</taxon>
        <taxon>lamiids</taxon>
        <taxon>Solanales</taxon>
        <taxon>Solanaceae</taxon>
        <taxon>Solanoideae</taxon>
        <taxon>Hyoscyameae</taxon>
        <taxon>Anisodus</taxon>
    </lineage>
</organism>
<keyword evidence="2" id="KW-0433">Leucine-rich repeat</keyword>
<evidence type="ECO:0000259" key="8">
    <source>
        <dbReference type="Pfam" id="PF23559"/>
    </source>
</evidence>
<evidence type="ECO:0000256" key="1">
    <source>
        <dbReference type="ARBA" id="ARBA00008894"/>
    </source>
</evidence>
<dbReference type="Gene3D" id="1.10.510.10">
    <property type="entry name" value="Transferase(Phosphotransferase) domain 1"/>
    <property type="match status" value="1"/>
</dbReference>
<feature type="domain" description="Disease resistance protein winged helix" evidence="8">
    <location>
        <begin position="25"/>
        <end position="94"/>
    </location>
</feature>
<dbReference type="AlphaFoldDB" id="A0AAE1RTB5"/>
<keyword evidence="3" id="KW-0677">Repeat</keyword>
<comment type="caution">
    <text evidence="10">The sequence shown here is derived from an EMBL/GenBank/DDBJ whole genome shotgun (WGS) entry which is preliminary data.</text>
</comment>
<dbReference type="PANTHER" id="PTHR15140:SF39">
    <property type="entry name" value="LATE BLIGHT RESISTANCE PROTEIN HOMOLOG R1B-14"/>
    <property type="match status" value="1"/>
</dbReference>
<evidence type="ECO:0000256" key="4">
    <source>
        <dbReference type="ARBA" id="ARBA00022741"/>
    </source>
</evidence>
<dbReference type="InterPro" id="IPR036388">
    <property type="entry name" value="WH-like_DNA-bd_sf"/>
</dbReference>
<evidence type="ECO:0000313" key="11">
    <source>
        <dbReference type="Proteomes" id="UP001291623"/>
    </source>
</evidence>